<sequence length="1229" mass="138911">MPTEILVFDTWILYSSSLANSFSHSSSSAVAVATSILASVVANPGSDVNSQPNRLWATHREYQEYLVPTPAPDLTFHVQAITDGLQRLTVQSDTPSAEDLANRPTQSQPPANVLPATQATSDHPSFTSDPEAMVTLRNRERNSRTKKAHRIFDKIDKDAQICLHKLAGVASPAELTILESEAKHLRPAFEAVTREVPSLDERRKVIGQRLFLIEAGLEQLRLLHPRSNDEPLEYNSNHHFDRAIDLYSPVAQMTMFIAVICTVMIGVSRDMGNLILRLFSLTLRWAFRDRDGNLDATRSSIMDQIPSTVETVLSKFNLDGKTTIYATCPECHCTYPPIFKPGSSIPHYPERCTNRPYPGAEECDSFLLDSQSPSDNTSPRPLKPYVVYDFHDYLASLLSRTDLEDIMDRSCDELMETINKKELAPSYVTDVFQGEYIRTFEGPIKGQLFVDQPGTEGRYLFAINVDFFSTEGMTIRGATASSGIISLSCLNLPLEMRNNNENIYLASVIPGPNEPRLTELNHYVRPVVDQFVESWERGVRYTRTANHLTGRCTRSAIAIAVCDLPGGHKLSQTANHSSHFYCTRCTCFHKSTLGRTDFKNWQLRDCNVLREHAMEWKNAATRKEQEHLFSAHGVRWSELWRLPYWDPPRMLVVDCMHCLLEGLCQYHFREVLKLTSASATANAPQPNAFDYQFQQPDTNSGLAENVVKQVSQIHNLLVAPLSVAEPDLEAAFLALTHKLHRKNKDAIVYVAKSLNLSHSHPRATKLQWAEELCTWRRKFPTSVPTEFAPKLVTVDVMDRIRAVVKETSTPSWLPSVPYNFGDAAAGTLKADEWRTMATVYLPIALISVWSTGTSHPLPSASAATKKVLDHTMALVSAVSLACRRTMTQFRMDAYRDHLTFWYSNLCQLHPESSYRVNAHMAFHVYDFLRLFGPVRSWWCFPFERLIGILQRLPHNHKHGQIEMTMTLSFLKVTKLKQWLQRPDCPAFLRECKVVFDKAFGKSDVQSSPADSAFVVVPSNLRHLIKGPRVALRAYHIVNKLTYSRSSTHLGNSLVMFYPKGNRSKRPVPGSIEHIIVYPTNKVLYTIRRQVEAQIGTADPYAEYPHFPAQLYCNQLSDDLEVIQPDWVMSHYVRWNFSKDHCVVLNLSRVMATISNPNIVMKTTASAWSAIPLINRKATDTMKEGLVAPGRKKRGRTDDDTVDSRQAECEEKSQAKLAKTDDPSKGKNKE</sequence>
<keyword evidence="3" id="KW-1185">Reference proteome</keyword>
<feature type="compositionally biased region" description="Polar residues" evidence="1">
    <location>
        <begin position="103"/>
        <end position="128"/>
    </location>
</feature>
<dbReference type="AlphaFoldDB" id="A0A409XGP6"/>
<comment type="caution">
    <text evidence="2">The sequence shown here is derived from an EMBL/GenBank/DDBJ whole genome shotgun (WGS) entry which is preliminary data.</text>
</comment>
<reference evidence="2 3" key="1">
    <citation type="journal article" date="2018" name="Evol. Lett.">
        <title>Horizontal gene cluster transfer increased hallucinogenic mushroom diversity.</title>
        <authorList>
            <person name="Reynolds H.T."/>
            <person name="Vijayakumar V."/>
            <person name="Gluck-Thaler E."/>
            <person name="Korotkin H.B."/>
            <person name="Matheny P.B."/>
            <person name="Slot J.C."/>
        </authorList>
    </citation>
    <scope>NUCLEOTIDE SEQUENCE [LARGE SCALE GENOMIC DNA]</scope>
    <source>
        <strain evidence="2 3">2631</strain>
    </source>
</reference>
<protein>
    <recommendedName>
        <fullName evidence="4">DUF4218 domain-containing protein</fullName>
    </recommendedName>
</protein>
<feature type="region of interest" description="Disordered" evidence="1">
    <location>
        <begin position="1183"/>
        <end position="1229"/>
    </location>
</feature>
<dbReference type="PANTHER" id="PTHR46579">
    <property type="entry name" value="F5/8 TYPE C DOMAIN-CONTAINING PROTEIN-RELATED"/>
    <property type="match status" value="1"/>
</dbReference>
<proteinExistence type="predicted"/>
<accession>A0A409XGP6</accession>
<feature type="compositionally biased region" description="Basic and acidic residues" evidence="1">
    <location>
        <begin position="1195"/>
        <end position="1229"/>
    </location>
</feature>
<evidence type="ECO:0000313" key="2">
    <source>
        <dbReference type="EMBL" id="PPQ89924.1"/>
    </source>
</evidence>
<dbReference type="STRING" id="93625.A0A409XGP6"/>
<feature type="region of interest" description="Disordered" evidence="1">
    <location>
        <begin position="93"/>
        <end position="130"/>
    </location>
</feature>
<dbReference type="InParanoid" id="A0A409XGP6"/>
<name>A0A409XGP6_PSICY</name>
<dbReference type="PANTHER" id="PTHR46579:SF1">
    <property type="entry name" value="F5_8 TYPE C DOMAIN-CONTAINING PROTEIN"/>
    <property type="match status" value="1"/>
</dbReference>
<gene>
    <name evidence="2" type="ORF">CVT25_009725</name>
</gene>
<dbReference type="EMBL" id="NHYD01001773">
    <property type="protein sequence ID" value="PPQ89924.1"/>
    <property type="molecule type" value="Genomic_DNA"/>
</dbReference>
<evidence type="ECO:0008006" key="4">
    <source>
        <dbReference type="Google" id="ProtNLM"/>
    </source>
</evidence>
<evidence type="ECO:0000256" key="1">
    <source>
        <dbReference type="SAM" id="MobiDB-lite"/>
    </source>
</evidence>
<dbReference type="OrthoDB" id="3247418at2759"/>
<organism evidence="2 3">
    <name type="scientific">Psilocybe cyanescens</name>
    <dbReference type="NCBI Taxonomy" id="93625"/>
    <lineage>
        <taxon>Eukaryota</taxon>
        <taxon>Fungi</taxon>
        <taxon>Dikarya</taxon>
        <taxon>Basidiomycota</taxon>
        <taxon>Agaricomycotina</taxon>
        <taxon>Agaricomycetes</taxon>
        <taxon>Agaricomycetidae</taxon>
        <taxon>Agaricales</taxon>
        <taxon>Agaricineae</taxon>
        <taxon>Strophariaceae</taxon>
        <taxon>Psilocybe</taxon>
    </lineage>
</organism>
<evidence type="ECO:0000313" key="3">
    <source>
        <dbReference type="Proteomes" id="UP000283269"/>
    </source>
</evidence>
<dbReference type="Proteomes" id="UP000283269">
    <property type="component" value="Unassembled WGS sequence"/>
</dbReference>